<dbReference type="EMBL" id="JAPFFF010000015">
    <property type="protein sequence ID" value="KAK8866696.1"/>
    <property type="molecule type" value="Genomic_DNA"/>
</dbReference>
<evidence type="ECO:0000256" key="1">
    <source>
        <dbReference type="SAM" id="Phobius"/>
    </source>
</evidence>
<comment type="caution">
    <text evidence="3">The sequence shown here is derived from an EMBL/GenBank/DDBJ whole genome shotgun (WGS) entry which is preliminary data.</text>
</comment>
<dbReference type="PANTHER" id="PTHR43908">
    <property type="entry name" value="AT29763P-RELATED"/>
    <property type="match status" value="1"/>
</dbReference>
<evidence type="ECO:0000259" key="2">
    <source>
        <dbReference type="PROSITE" id="PS50076"/>
    </source>
</evidence>
<reference evidence="3 4" key="1">
    <citation type="submission" date="2024-04" db="EMBL/GenBank/DDBJ databases">
        <title>Tritrichomonas musculus Genome.</title>
        <authorList>
            <person name="Alves-Ferreira E."/>
            <person name="Grigg M."/>
            <person name="Lorenzi H."/>
            <person name="Galac M."/>
        </authorList>
    </citation>
    <scope>NUCLEOTIDE SEQUENCE [LARGE SCALE GENOMIC DNA]</scope>
    <source>
        <strain evidence="3 4">EAF2021</strain>
    </source>
</reference>
<protein>
    <recommendedName>
        <fullName evidence="2">J domain-containing protein</fullName>
    </recommendedName>
</protein>
<dbReference type="Proteomes" id="UP001470230">
    <property type="component" value="Unassembled WGS sequence"/>
</dbReference>
<dbReference type="SUPFAM" id="SSF46565">
    <property type="entry name" value="Chaperone J-domain"/>
    <property type="match status" value="1"/>
</dbReference>
<dbReference type="InterPro" id="IPR051100">
    <property type="entry name" value="DnaJ_subfamily_B/C"/>
</dbReference>
<dbReference type="PANTHER" id="PTHR43908:SF3">
    <property type="entry name" value="AT29763P-RELATED"/>
    <property type="match status" value="1"/>
</dbReference>
<proteinExistence type="predicted"/>
<dbReference type="Pfam" id="PF00226">
    <property type="entry name" value="DnaJ"/>
    <property type="match status" value="1"/>
</dbReference>
<evidence type="ECO:0000313" key="3">
    <source>
        <dbReference type="EMBL" id="KAK8866696.1"/>
    </source>
</evidence>
<keyword evidence="1" id="KW-0472">Membrane</keyword>
<dbReference type="InterPro" id="IPR001623">
    <property type="entry name" value="DnaJ_domain"/>
</dbReference>
<keyword evidence="4" id="KW-1185">Reference proteome</keyword>
<keyword evidence="1" id="KW-1133">Transmembrane helix</keyword>
<accession>A0ABR2IRA4</accession>
<feature type="transmembrane region" description="Helical" evidence="1">
    <location>
        <begin position="126"/>
        <end position="145"/>
    </location>
</feature>
<dbReference type="InterPro" id="IPR036869">
    <property type="entry name" value="J_dom_sf"/>
</dbReference>
<feature type="domain" description="J" evidence="2">
    <location>
        <begin position="12"/>
        <end position="77"/>
    </location>
</feature>
<dbReference type="Gene3D" id="1.10.287.110">
    <property type="entry name" value="DnaJ domain"/>
    <property type="match status" value="1"/>
</dbReference>
<name>A0ABR2IRA4_9EUKA</name>
<dbReference type="PROSITE" id="PS50076">
    <property type="entry name" value="DNAJ_2"/>
    <property type="match status" value="1"/>
</dbReference>
<gene>
    <name evidence="3" type="ORF">M9Y10_009663</name>
</gene>
<sequence length="248" mass="29363">MDEIDRFLKAPNFYAALGLDHKNITDEKIDKAYKKYAIKFHPDKNKNPKASQAFIKLGEMKETLKNTSKRNAYNQSIFNPPNNYPKYDASKIYTTRPKEWSEHTNEFYYDPGRTSHTKIKKRKNKILPLFTIFILLIIFLFIANVDPFSDSITKESLSKIIKFSLENENPMDFTSYLSKILHVQFYIPKDWEKEHIYALESTDWHALREQIRYFADEVYKDKLASDCEKEKKSPMRSTPSCYRLQAIL</sequence>
<evidence type="ECO:0000313" key="4">
    <source>
        <dbReference type="Proteomes" id="UP001470230"/>
    </source>
</evidence>
<dbReference type="SMART" id="SM00271">
    <property type="entry name" value="DnaJ"/>
    <property type="match status" value="1"/>
</dbReference>
<dbReference type="CDD" id="cd06257">
    <property type="entry name" value="DnaJ"/>
    <property type="match status" value="1"/>
</dbReference>
<organism evidence="3 4">
    <name type="scientific">Tritrichomonas musculus</name>
    <dbReference type="NCBI Taxonomy" id="1915356"/>
    <lineage>
        <taxon>Eukaryota</taxon>
        <taxon>Metamonada</taxon>
        <taxon>Parabasalia</taxon>
        <taxon>Tritrichomonadida</taxon>
        <taxon>Tritrichomonadidae</taxon>
        <taxon>Tritrichomonas</taxon>
    </lineage>
</organism>
<keyword evidence="1" id="KW-0812">Transmembrane</keyword>